<accession>A0A420IQ29</accession>
<dbReference type="PROSITE" id="PS50850">
    <property type="entry name" value="MFS"/>
    <property type="match status" value="1"/>
</dbReference>
<feature type="transmembrane region" description="Helical" evidence="5">
    <location>
        <begin position="130"/>
        <end position="149"/>
    </location>
</feature>
<comment type="caution">
    <text evidence="7">The sequence shown here is derived from an EMBL/GenBank/DDBJ whole genome shotgun (WGS) entry which is preliminary data.</text>
</comment>
<feature type="domain" description="Major facilitator superfamily (MFS) profile" evidence="6">
    <location>
        <begin position="36"/>
        <end position="155"/>
    </location>
</feature>
<dbReference type="GO" id="GO:0015174">
    <property type="term" value="F:basic amino acid transmembrane transporter activity"/>
    <property type="evidence" value="ECO:0007669"/>
    <property type="project" value="TreeGrafter"/>
</dbReference>
<comment type="subcellular location">
    <subcellularLocation>
        <location evidence="1">Membrane</location>
        <topology evidence="1">Multi-pass membrane protein</topology>
    </subcellularLocation>
</comment>
<sequence length="155" mass="16254">MIPDEERCLLSRSDSDLSELKASSSEKAFNVNSVAGVILASTGVFISGIDQSFISATYVDIASSMKSLQNASLLLTAYNLGYSIALPLYGKLSDGCGRKSPLLTAYLIFAAGCLLSGSSLYFWQIIIGRVVTGIGAAGMVSLVSVIITGQQSLLQ</sequence>
<feature type="transmembrane region" description="Helical" evidence="5">
    <location>
        <begin position="34"/>
        <end position="59"/>
    </location>
</feature>
<keyword evidence="2 5" id="KW-0812">Transmembrane</keyword>
<feature type="transmembrane region" description="Helical" evidence="5">
    <location>
        <begin position="71"/>
        <end position="90"/>
    </location>
</feature>
<dbReference type="GO" id="GO:0000329">
    <property type="term" value="C:fungal-type vacuole membrane"/>
    <property type="evidence" value="ECO:0007669"/>
    <property type="project" value="TreeGrafter"/>
</dbReference>
<dbReference type="Gene3D" id="1.20.1250.20">
    <property type="entry name" value="MFS general substrate transporter like domains"/>
    <property type="match status" value="1"/>
</dbReference>
<keyword evidence="4 5" id="KW-0472">Membrane</keyword>
<evidence type="ECO:0000256" key="4">
    <source>
        <dbReference type="ARBA" id="ARBA00023136"/>
    </source>
</evidence>
<evidence type="ECO:0000256" key="2">
    <source>
        <dbReference type="ARBA" id="ARBA00022692"/>
    </source>
</evidence>
<evidence type="ECO:0000313" key="7">
    <source>
        <dbReference type="EMBL" id="RKF76656.1"/>
    </source>
</evidence>
<dbReference type="InterPro" id="IPR036259">
    <property type="entry name" value="MFS_trans_sf"/>
</dbReference>
<dbReference type="SUPFAM" id="SSF103473">
    <property type="entry name" value="MFS general substrate transporter"/>
    <property type="match status" value="1"/>
</dbReference>
<feature type="transmembrane region" description="Helical" evidence="5">
    <location>
        <begin position="102"/>
        <end position="123"/>
    </location>
</feature>
<keyword evidence="3 5" id="KW-1133">Transmembrane helix</keyword>
<proteinExistence type="predicted"/>
<evidence type="ECO:0000313" key="8">
    <source>
        <dbReference type="Proteomes" id="UP000285405"/>
    </source>
</evidence>
<evidence type="ECO:0000259" key="6">
    <source>
        <dbReference type="PROSITE" id="PS50850"/>
    </source>
</evidence>
<dbReference type="InterPro" id="IPR011701">
    <property type="entry name" value="MFS"/>
</dbReference>
<evidence type="ECO:0000256" key="5">
    <source>
        <dbReference type="SAM" id="Phobius"/>
    </source>
</evidence>
<dbReference type="AlphaFoldDB" id="A0A420IQ29"/>
<evidence type="ECO:0000256" key="3">
    <source>
        <dbReference type="ARBA" id="ARBA00022989"/>
    </source>
</evidence>
<dbReference type="OrthoDB" id="6770063at2759"/>
<dbReference type="PANTHER" id="PTHR23501:SF33">
    <property type="entry name" value="MAJOR FACILITATOR SUPERFAMILY (MFS) PROFILE DOMAIN-CONTAINING PROTEIN"/>
    <property type="match status" value="1"/>
</dbReference>
<dbReference type="PANTHER" id="PTHR23501">
    <property type="entry name" value="MAJOR FACILITATOR SUPERFAMILY"/>
    <property type="match status" value="1"/>
</dbReference>
<dbReference type="InterPro" id="IPR020846">
    <property type="entry name" value="MFS_dom"/>
</dbReference>
<organism evidence="7 8">
    <name type="scientific">Golovinomyces cichoracearum</name>
    <dbReference type="NCBI Taxonomy" id="62708"/>
    <lineage>
        <taxon>Eukaryota</taxon>
        <taxon>Fungi</taxon>
        <taxon>Dikarya</taxon>
        <taxon>Ascomycota</taxon>
        <taxon>Pezizomycotina</taxon>
        <taxon>Leotiomycetes</taxon>
        <taxon>Erysiphales</taxon>
        <taxon>Erysiphaceae</taxon>
        <taxon>Golovinomyces</taxon>
    </lineage>
</organism>
<dbReference type="EMBL" id="MCBR01007014">
    <property type="protein sequence ID" value="RKF76656.1"/>
    <property type="molecule type" value="Genomic_DNA"/>
</dbReference>
<protein>
    <recommendedName>
        <fullName evidence="6">Major facilitator superfamily (MFS) profile domain-containing protein</fullName>
    </recommendedName>
</protein>
<gene>
    <name evidence="7" type="ORF">GcC1_070008</name>
</gene>
<dbReference type="Proteomes" id="UP000285405">
    <property type="component" value="Unassembled WGS sequence"/>
</dbReference>
<name>A0A420IQ29_9PEZI</name>
<evidence type="ECO:0000256" key="1">
    <source>
        <dbReference type="ARBA" id="ARBA00004141"/>
    </source>
</evidence>
<reference evidence="7 8" key="1">
    <citation type="journal article" date="2018" name="BMC Genomics">
        <title>Comparative genome analyses reveal sequence features reflecting distinct modes of host-adaptation between dicot and monocot powdery mildew.</title>
        <authorList>
            <person name="Wu Y."/>
            <person name="Ma X."/>
            <person name="Pan Z."/>
            <person name="Kale S.D."/>
            <person name="Song Y."/>
            <person name="King H."/>
            <person name="Zhang Q."/>
            <person name="Presley C."/>
            <person name="Deng X."/>
            <person name="Wei C.I."/>
            <person name="Xiao S."/>
        </authorList>
    </citation>
    <scope>NUCLEOTIDE SEQUENCE [LARGE SCALE GENOMIC DNA]</scope>
    <source>
        <strain evidence="7">UCSC1</strain>
    </source>
</reference>
<dbReference type="Pfam" id="PF07690">
    <property type="entry name" value="MFS_1"/>
    <property type="match status" value="1"/>
</dbReference>